<sequence>MFNFCAVMQLANFSNIKCDIPKLKSDNYKVWNERILLHLGCMDIDYAIRKDKPTIIDTSTTAEKALYEQWERSNRLSLMFIKTKISYGIRGSVDQHDNVKALLKAIDEQFVTSDKALASTLIMKFSSLRLTNVNGVREHIMQMRDIAAQLKTLEVEISDSFLVHFILNTLPQQYGPFKISYNTHRDKWSINELLTMCVQEEGRLKMELGENALMTMEGKDQNQAKKKGKGKIPPQGGIKKVNKCFFYKKKGHMKKGCTKFQKWLEKKGYAKPKEANANLFYKSNLVGNGTLSNGLFSIDLQNDTTNNTMHVHIGTKRCVMNEDSFMLWHRRLGHISIQRIKRLVNDGVLNTLDFTDFHTCMDCIKGKQTNKSKKGAKRSIDILEIIHSDICCPDMDAHGPKYFISFIDDYSRYMYIYLLHNKNETLGAFKVFKAEVEKQCGKQIKIVRTDRGGEHYGRYTEDGQAPGPFAKFLQEHGIVAQYTMLVPQTRTDIVSKKDHIDAQPSTSSDSLIVIQNAPQVQMGDRQPIIEAPQIANDNPVDQVVQDSPEIVEQPVEQRDPQENVDSILRRSTRVRKLAIPNEMNSMASNEVWNLVELPDGSKAIECKWVFKTKKDSLGNIERYKARLVAKGLTQNKGIDYKETFSPVSKKDSLRVIMTLVAHFDLELQQMDVKTAFLNGNLEEKIYMKQLEGFSSSGDTERQILRPFRFVSRDLYQQGFRKISDEDCSPSIAPIVKGDRFNLDQCPKNDLEREQMKNIPYASDVGSLMYVQVCTRPDIAFTVGMLGRYQSNPGMDHWKATKKVMRYLQGTKDYMLMYRRTDNLEVIGYFDSDYAGCIDSRKSTSGYVFMLAGGAVSWRSAKQTLIATSTMEAEFVSCFEAS</sequence>
<evidence type="ECO:0000259" key="1">
    <source>
        <dbReference type="PROSITE" id="PS50994"/>
    </source>
</evidence>
<reference evidence="2 3" key="1">
    <citation type="journal article" date="2018" name="PLoS Genet.">
        <title>Population sequencing reveals clonal diversity and ancestral inbreeding in the grapevine cultivar Chardonnay.</title>
        <authorList>
            <person name="Roach M.J."/>
            <person name="Johnson D.L."/>
            <person name="Bohlmann J."/>
            <person name="van Vuuren H.J."/>
            <person name="Jones S.J."/>
            <person name="Pretorius I.S."/>
            <person name="Schmidt S.A."/>
            <person name="Borneman A.R."/>
        </authorList>
    </citation>
    <scope>NUCLEOTIDE SEQUENCE [LARGE SCALE GENOMIC DNA]</scope>
    <source>
        <strain evidence="3">cv. Chardonnay</strain>
        <tissue evidence="2">Leaf</tissue>
    </source>
</reference>
<dbReference type="SUPFAM" id="SSF56672">
    <property type="entry name" value="DNA/RNA polymerases"/>
    <property type="match status" value="1"/>
</dbReference>
<dbReference type="PROSITE" id="PS50994">
    <property type="entry name" value="INTEGRASE"/>
    <property type="match status" value="1"/>
</dbReference>
<dbReference type="Pfam" id="PF14223">
    <property type="entry name" value="Retrotran_gag_2"/>
    <property type="match status" value="1"/>
</dbReference>
<dbReference type="InterPro" id="IPR036397">
    <property type="entry name" value="RNaseH_sf"/>
</dbReference>
<dbReference type="PANTHER" id="PTHR11439">
    <property type="entry name" value="GAG-POL-RELATED RETROTRANSPOSON"/>
    <property type="match status" value="1"/>
</dbReference>
<accession>A0A438HIE4</accession>
<name>A0A438HIE4_VITVI</name>
<dbReference type="InterPro" id="IPR013103">
    <property type="entry name" value="RVT_2"/>
</dbReference>
<dbReference type="InterPro" id="IPR025724">
    <property type="entry name" value="GAG-pre-integrase_dom"/>
</dbReference>
<dbReference type="Pfam" id="PF07727">
    <property type="entry name" value="RVT_2"/>
    <property type="match status" value="1"/>
</dbReference>
<dbReference type="GO" id="GO:0015074">
    <property type="term" value="P:DNA integration"/>
    <property type="evidence" value="ECO:0007669"/>
    <property type="project" value="InterPro"/>
</dbReference>
<comment type="caution">
    <text evidence="2">The sequence shown here is derived from an EMBL/GenBank/DDBJ whole genome shotgun (WGS) entry which is preliminary data.</text>
</comment>
<dbReference type="GO" id="GO:0003676">
    <property type="term" value="F:nucleic acid binding"/>
    <property type="evidence" value="ECO:0007669"/>
    <property type="project" value="InterPro"/>
</dbReference>
<evidence type="ECO:0000313" key="2">
    <source>
        <dbReference type="EMBL" id="RVW84224.1"/>
    </source>
</evidence>
<dbReference type="Pfam" id="PF00665">
    <property type="entry name" value="rve"/>
    <property type="match status" value="1"/>
</dbReference>
<dbReference type="EMBL" id="QGNW01000218">
    <property type="protein sequence ID" value="RVW84224.1"/>
    <property type="molecule type" value="Genomic_DNA"/>
</dbReference>
<protein>
    <submittedName>
        <fullName evidence="2">Retrovirus-related Pol polyprotein from transposon TNT 1-94</fullName>
    </submittedName>
</protein>
<dbReference type="PANTHER" id="PTHR11439:SF467">
    <property type="entry name" value="INTEGRASE CATALYTIC DOMAIN-CONTAINING PROTEIN"/>
    <property type="match status" value="1"/>
</dbReference>
<proteinExistence type="predicted"/>
<dbReference type="InterPro" id="IPR043502">
    <property type="entry name" value="DNA/RNA_pol_sf"/>
</dbReference>
<dbReference type="Proteomes" id="UP000288805">
    <property type="component" value="Unassembled WGS sequence"/>
</dbReference>
<dbReference type="Gene3D" id="3.30.420.10">
    <property type="entry name" value="Ribonuclease H-like superfamily/Ribonuclease H"/>
    <property type="match status" value="1"/>
</dbReference>
<dbReference type="CDD" id="cd09272">
    <property type="entry name" value="RNase_HI_RT_Ty1"/>
    <property type="match status" value="1"/>
</dbReference>
<evidence type="ECO:0000313" key="3">
    <source>
        <dbReference type="Proteomes" id="UP000288805"/>
    </source>
</evidence>
<dbReference type="Pfam" id="PF13976">
    <property type="entry name" value="gag_pre-integrs"/>
    <property type="match status" value="1"/>
</dbReference>
<feature type="domain" description="Integrase catalytic" evidence="1">
    <location>
        <begin position="370"/>
        <end position="493"/>
    </location>
</feature>
<dbReference type="InterPro" id="IPR001584">
    <property type="entry name" value="Integrase_cat-core"/>
</dbReference>
<dbReference type="AlphaFoldDB" id="A0A438HIE4"/>
<dbReference type="InterPro" id="IPR012337">
    <property type="entry name" value="RNaseH-like_sf"/>
</dbReference>
<dbReference type="SUPFAM" id="SSF53098">
    <property type="entry name" value="Ribonuclease H-like"/>
    <property type="match status" value="1"/>
</dbReference>
<gene>
    <name evidence="2" type="primary">POLX_4317</name>
    <name evidence="2" type="ORF">CK203_045278</name>
</gene>
<organism evidence="2 3">
    <name type="scientific">Vitis vinifera</name>
    <name type="common">Grape</name>
    <dbReference type="NCBI Taxonomy" id="29760"/>
    <lineage>
        <taxon>Eukaryota</taxon>
        <taxon>Viridiplantae</taxon>
        <taxon>Streptophyta</taxon>
        <taxon>Embryophyta</taxon>
        <taxon>Tracheophyta</taxon>
        <taxon>Spermatophyta</taxon>
        <taxon>Magnoliopsida</taxon>
        <taxon>eudicotyledons</taxon>
        <taxon>Gunneridae</taxon>
        <taxon>Pentapetalae</taxon>
        <taxon>rosids</taxon>
        <taxon>Vitales</taxon>
        <taxon>Vitaceae</taxon>
        <taxon>Viteae</taxon>
        <taxon>Vitis</taxon>
    </lineage>
</organism>